<dbReference type="RefSeq" id="WP_110348449.1">
    <property type="nucleotide sequence ID" value="NZ_QJHL01000006.1"/>
</dbReference>
<dbReference type="Proteomes" id="UP000247681">
    <property type="component" value="Unassembled WGS sequence"/>
</dbReference>
<name>A0A2V4BXN7_9FLAO</name>
<dbReference type="SUPFAM" id="SSF109854">
    <property type="entry name" value="DinB/YfiT-like putative metalloenzymes"/>
    <property type="match status" value="1"/>
</dbReference>
<sequence>MKNTLEIANRFREIILNGTWVANTNYKDQLENLDWKIAVTPIQDLNTIAVLAQHIHYYIKGINNVLKGGTLDIKDKFSFDFPIIHSSQEWKTFLTKFWTDAEEFALLIEQMNDEKLNQSFVDKQYGTYKRNIECMIEHSYYHLGQIVLIKKLIVNKKVLFK</sequence>
<protein>
    <submittedName>
        <fullName evidence="1">DUF1572 domain-containing protein</fullName>
    </submittedName>
</protein>
<gene>
    <name evidence="1" type="ORF">DMB68_20210</name>
</gene>
<comment type="caution">
    <text evidence="1">The sequence shown here is derived from an EMBL/GenBank/DDBJ whole genome shotgun (WGS) entry which is preliminary data.</text>
</comment>
<dbReference type="InterPro" id="IPR034660">
    <property type="entry name" value="DinB/YfiT-like"/>
</dbReference>
<accession>A0A2V4BXN7</accession>
<evidence type="ECO:0000313" key="1">
    <source>
        <dbReference type="EMBL" id="PXY43372.1"/>
    </source>
</evidence>
<dbReference type="EMBL" id="QJHL01000006">
    <property type="protein sequence ID" value="PXY43372.1"/>
    <property type="molecule type" value="Genomic_DNA"/>
</dbReference>
<keyword evidence="2" id="KW-1185">Reference proteome</keyword>
<reference evidence="1 2" key="1">
    <citation type="submission" date="2018-05" db="EMBL/GenBank/DDBJ databases">
        <title>Flavobacterium sp. strain IMCC34758, incomplete genome.</title>
        <authorList>
            <person name="Joung Y."/>
        </authorList>
    </citation>
    <scope>NUCLEOTIDE SEQUENCE [LARGE SCALE GENOMIC DNA]</scope>
    <source>
        <strain evidence="1 2">IMCC34758</strain>
    </source>
</reference>
<dbReference type="AlphaFoldDB" id="A0A2V4BXN7"/>
<organism evidence="1 2">
    <name type="scientific">Flavobacterium hydrophilum</name>
    <dbReference type="NCBI Taxonomy" id="2211445"/>
    <lineage>
        <taxon>Bacteria</taxon>
        <taxon>Pseudomonadati</taxon>
        <taxon>Bacteroidota</taxon>
        <taxon>Flavobacteriia</taxon>
        <taxon>Flavobacteriales</taxon>
        <taxon>Flavobacteriaceae</taxon>
        <taxon>Flavobacterium</taxon>
    </lineage>
</organism>
<proteinExistence type="predicted"/>
<dbReference type="OrthoDB" id="9814103at2"/>
<dbReference type="Gene3D" id="1.20.120.450">
    <property type="entry name" value="dinb family like domain"/>
    <property type="match status" value="1"/>
</dbReference>
<evidence type="ECO:0000313" key="2">
    <source>
        <dbReference type="Proteomes" id="UP000247681"/>
    </source>
</evidence>